<dbReference type="EMBL" id="CP046415">
    <property type="protein sequence ID" value="QGT78032.1"/>
    <property type="molecule type" value="Genomic_DNA"/>
</dbReference>
<dbReference type="Proteomes" id="UP000427716">
    <property type="component" value="Chromosome"/>
</dbReference>
<protein>
    <submittedName>
        <fullName evidence="1">Uncharacterized protein</fullName>
    </submittedName>
</protein>
<sequence>MKSTSLYSEEQIRAAEQYLKEVGADDMSLDNRNGRSGRPESVRALSPDERGIRILEGVYLDFFAKDRLALIVPRYTQQLPLTWIKEGARLVIMRRFADEKLGIRQIIEGLVTKTTEARRDDDPNQGVVLIMQINRQRQFEPGENPG</sequence>
<proteinExistence type="predicted"/>
<keyword evidence="2" id="KW-1185">Reference proteome</keyword>
<gene>
    <name evidence="1" type="ORF">GM160_03490</name>
</gene>
<dbReference type="RefSeq" id="WP_156228123.1">
    <property type="nucleotide sequence ID" value="NZ_CP046415.1"/>
</dbReference>
<dbReference type="KEGG" id="ghl:GM160_03490"/>
<dbReference type="AlphaFoldDB" id="A0A6I6D989"/>
<name>A0A6I6D989_9GAMM</name>
<accession>A0A6I6D989</accession>
<reference evidence="1 2" key="1">
    <citation type="submission" date="2019-11" db="EMBL/GenBank/DDBJ databases">
        <authorList>
            <person name="Zhang J."/>
            <person name="Sun C."/>
        </authorList>
    </citation>
    <scope>NUCLEOTIDE SEQUENCE [LARGE SCALE GENOMIC DNA]</scope>
    <source>
        <strain evidence="2">sp2</strain>
    </source>
</reference>
<evidence type="ECO:0000313" key="2">
    <source>
        <dbReference type="Proteomes" id="UP000427716"/>
    </source>
</evidence>
<evidence type="ECO:0000313" key="1">
    <source>
        <dbReference type="EMBL" id="QGT78032.1"/>
    </source>
</evidence>
<organism evidence="1 2">
    <name type="scientific">Guyparkeria halophila</name>
    <dbReference type="NCBI Taxonomy" id="47960"/>
    <lineage>
        <taxon>Bacteria</taxon>
        <taxon>Pseudomonadati</taxon>
        <taxon>Pseudomonadota</taxon>
        <taxon>Gammaproteobacteria</taxon>
        <taxon>Chromatiales</taxon>
        <taxon>Thioalkalibacteraceae</taxon>
        <taxon>Guyparkeria</taxon>
    </lineage>
</organism>